<protein>
    <submittedName>
        <fullName evidence="7">Protein kinase C-binding protein 1</fullName>
    </submittedName>
</protein>
<dbReference type="Gene3D" id="3.30.40.10">
    <property type="entry name" value="Zinc/RING finger domain, C3HC4 (zinc finger)"/>
    <property type="match status" value="1"/>
</dbReference>
<feature type="region of interest" description="Disordered" evidence="5">
    <location>
        <begin position="1"/>
        <end position="79"/>
    </location>
</feature>
<feature type="compositionally biased region" description="Low complexity" evidence="5">
    <location>
        <begin position="56"/>
        <end position="71"/>
    </location>
</feature>
<dbReference type="GO" id="GO:0005737">
    <property type="term" value="C:cytoplasm"/>
    <property type="evidence" value="ECO:0007669"/>
    <property type="project" value="TreeGrafter"/>
</dbReference>
<dbReference type="PROSITE" id="PS50016">
    <property type="entry name" value="ZF_PHD_2"/>
    <property type="match status" value="1"/>
</dbReference>
<feature type="domain" description="PHD-type" evidence="6">
    <location>
        <begin position="142"/>
        <end position="187"/>
    </location>
</feature>
<name>A0AAN8ZVC0_HALRR</name>
<keyword evidence="7" id="KW-0808">Transferase</keyword>
<keyword evidence="7" id="KW-0418">Kinase</keyword>
<dbReference type="AlphaFoldDB" id="A0AAN8ZVC0"/>
<proteinExistence type="predicted"/>
<dbReference type="InterPro" id="IPR013083">
    <property type="entry name" value="Znf_RING/FYVE/PHD"/>
</dbReference>
<keyword evidence="8" id="KW-1185">Reference proteome</keyword>
<evidence type="ECO:0000256" key="1">
    <source>
        <dbReference type="ARBA" id="ARBA00022723"/>
    </source>
</evidence>
<organism evidence="7 8">
    <name type="scientific">Halocaridina rubra</name>
    <name type="common">Hawaiian red shrimp</name>
    <dbReference type="NCBI Taxonomy" id="373956"/>
    <lineage>
        <taxon>Eukaryota</taxon>
        <taxon>Metazoa</taxon>
        <taxon>Ecdysozoa</taxon>
        <taxon>Arthropoda</taxon>
        <taxon>Crustacea</taxon>
        <taxon>Multicrustacea</taxon>
        <taxon>Malacostraca</taxon>
        <taxon>Eumalacostraca</taxon>
        <taxon>Eucarida</taxon>
        <taxon>Decapoda</taxon>
        <taxon>Pleocyemata</taxon>
        <taxon>Caridea</taxon>
        <taxon>Atyoidea</taxon>
        <taxon>Atyidae</taxon>
        <taxon>Halocaridina</taxon>
    </lineage>
</organism>
<evidence type="ECO:0000256" key="4">
    <source>
        <dbReference type="PROSITE-ProRule" id="PRU00146"/>
    </source>
</evidence>
<keyword evidence="2 4" id="KW-0863">Zinc-finger</keyword>
<dbReference type="Proteomes" id="UP001381693">
    <property type="component" value="Unassembled WGS sequence"/>
</dbReference>
<keyword evidence="3" id="KW-0862">Zinc</keyword>
<dbReference type="InterPro" id="IPR019787">
    <property type="entry name" value="Znf_PHD-finger"/>
</dbReference>
<accession>A0AAN8ZVC0</accession>
<evidence type="ECO:0000313" key="8">
    <source>
        <dbReference type="Proteomes" id="UP001381693"/>
    </source>
</evidence>
<dbReference type="InterPro" id="IPR044075">
    <property type="entry name" value="PRKCBP1_PHD"/>
</dbReference>
<evidence type="ECO:0000256" key="2">
    <source>
        <dbReference type="ARBA" id="ARBA00022771"/>
    </source>
</evidence>
<dbReference type="EMBL" id="JAXCGZ010020962">
    <property type="protein sequence ID" value="KAK7063071.1"/>
    <property type="molecule type" value="Genomic_DNA"/>
</dbReference>
<feature type="compositionally biased region" description="Polar residues" evidence="5">
    <location>
        <begin position="44"/>
        <end position="53"/>
    </location>
</feature>
<dbReference type="SUPFAM" id="SSF57903">
    <property type="entry name" value="FYVE/PHD zinc finger"/>
    <property type="match status" value="1"/>
</dbReference>
<dbReference type="InterPro" id="IPR019786">
    <property type="entry name" value="Zinc_finger_PHD-type_CS"/>
</dbReference>
<sequence>MSESKTTQEDESMPVSQEPIEEEENLSDTDSHAGSDRYAASEAGSETPSISEKSSLRNSRSTSNTPTNTRSTRSRDNPDFLAKQKSFMAKIQAATAGVDSPMTRPETPGKRKRESSASSTQSTSKKRKSGRTDNNGQDYQNDNYCWECHREGVFICCEMCPRVFHLKCAGMEKEPDEDWACSECHAVMQAENIENRCVMTLASVFKLTAAQDTDITATEAFKLFYSQNINTEGHILEKIMNVSYNVIEKTKKDRLLEYYDNTIVLVVI</sequence>
<dbReference type="PROSITE" id="PS01359">
    <property type="entry name" value="ZF_PHD_1"/>
    <property type="match status" value="1"/>
</dbReference>
<dbReference type="CDD" id="cd15538">
    <property type="entry name" value="PHD_PRKCBP1"/>
    <property type="match status" value="1"/>
</dbReference>
<evidence type="ECO:0000259" key="6">
    <source>
        <dbReference type="PROSITE" id="PS50016"/>
    </source>
</evidence>
<reference evidence="7 8" key="1">
    <citation type="submission" date="2023-11" db="EMBL/GenBank/DDBJ databases">
        <title>Halocaridina rubra genome assembly.</title>
        <authorList>
            <person name="Smith C."/>
        </authorList>
    </citation>
    <scope>NUCLEOTIDE SEQUENCE [LARGE SCALE GENOMIC DNA]</scope>
    <source>
        <strain evidence="7">EP-1</strain>
        <tissue evidence="7">Whole</tissue>
    </source>
</reference>
<dbReference type="GO" id="GO:0003714">
    <property type="term" value="F:transcription corepressor activity"/>
    <property type="evidence" value="ECO:0007669"/>
    <property type="project" value="TreeGrafter"/>
</dbReference>
<keyword evidence="1" id="KW-0479">Metal-binding</keyword>
<dbReference type="InterPro" id="IPR001965">
    <property type="entry name" value="Znf_PHD"/>
</dbReference>
<dbReference type="GO" id="GO:0005634">
    <property type="term" value="C:nucleus"/>
    <property type="evidence" value="ECO:0007669"/>
    <property type="project" value="TreeGrafter"/>
</dbReference>
<dbReference type="PANTHER" id="PTHR46453">
    <property type="entry name" value="PROTEIN KINASE C-BINDING PROTEIN 1"/>
    <property type="match status" value="1"/>
</dbReference>
<evidence type="ECO:0000313" key="7">
    <source>
        <dbReference type="EMBL" id="KAK7063071.1"/>
    </source>
</evidence>
<evidence type="ECO:0000256" key="5">
    <source>
        <dbReference type="SAM" id="MobiDB-lite"/>
    </source>
</evidence>
<dbReference type="GO" id="GO:0016301">
    <property type="term" value="F:kinase activity"/>
    <property type="evidence" value="ECO:0007669"/>
    <property type="project" value="UniProtKB-KW"/>
</dbReference>
<dbReference type="PANTHER" id="PTHR46453:SF5">
    <property type="entry name" value="PROTEIN KINASE C-BINDING PROTEIN 1 ISOFORM X1"/>
    <property type="match status" value="1"/>
</dbReference>
<feature type="region of interest" description="Disordered" evidence="5">
    <location>
        <begin position="93"/>
        <end position="136"/>
    </location>
</feature>
<dbReference type="GO" id="GO:0008270">
    <property type="term" value="F:zinc ion binding"/>
    <property type="evidence" value="ECO:0007669"/>
    <property type="project" value="UniProtKB-KW"/>
</dbReference>
<gene>
    <name evidence="7" type="primary">ZMYND8_1</name>
    <name evidence="7" type="ORF">SK128_023886</name>
</gene>
<dbReference type="InterPro" id="IPR011011">
    <property type="entry name" value="Znf_FYVE_PHD"/>
</dbReference>
<evidence type="ECO:0000256" key="3">
    <source>
        <dbReference type="ARBA" id="ARBA00022833"/>
    </source>
</evidence>
<comment type="caution">
    <text evidence="7">The sequence shown here is derived from an EMBL/GenBank/DDBJ whole genome shotgun (WGS) entry which is preliminary data.</text>
</comment>
<dbReference type="SMART" id="SM00249">
    <property type="entry name" value="PHD"/>
    <property type="match status" value="1"/>
</dbReference>